<proteinExistence type="predicted"/>
<evidence type="ECO:0000313" key="1">
    <source>
        <dbReference type="EnsemblPlants" id="OB05G21700.1"/>
    </source>
</evidence>
<organism evidence="1">
    <name type="scientific">Oryza brachyantha</name>
    <name type="common">malo sina</name>
    <dbReference type="NCBI Taxonomy" id="4533"/>
    <lineage>
        <taxon>Eukaryota</taxon>
        <taxon>Viridiplantae</taxon>
        <taxon>Streptophyta</taxon>
        <taxon>Embryophyta</taxon>
        <taxon>Tracheophyta</taxon>
        <taxon>Spermatophyta</taxon>
        <taxon>Magnoliopsida</taxon>
        <taxon>Liliopsida</taxon>
        <taxon>Poales</taxon>
        <taxon>Poaceae</taxon>
        <taxon>BOP clade</taxon>
        <taxon>Oryzoideae</taxon>
        <taxon>Oryzeae</taxon>
        <taxon>Oryzinae</taxon>
        <taxon>Oryza</taxon>
    </lineage>
</organism>
<accession>J3M6E6</accession>
<dbReference type="Gramene" id="OB05G21700.1">
    <property type="protein sequence ID" value="OB05G21700.1"/>
    <property type="gene ID" value="OB05G21700"/>
</dbReference>
<protein>
    <submittedName>
        <fullName evidence="1">Uncharacterized protein</fullName>
    </submittedName>
</protein>
<reference evidence="1" key="1">
    <citation type="journal article" date="2013" name="Nat. Commun.">
        <title>Whole-genome sequencing of Oryza brachyantha reveals mechanisms underlying Oryza genome evolution.</title>
        <authorList>
            <person name="Chen J."/>
            <person name="Huang Q."/>
            <person name="Gao D."/>
            <person name="Wang J."/>
            <person name="Lang Y."/>
            <person name="Liu T."/>
            <person name="Li B."/>
            <person name="Bai Z."/>
            <person name="Luis Goicoechea J."/>
            <person name="Liang C."/>
            <person name="Chen C."/>
            <person name="Zhang W."/>
            <person name="Sun S."/>
            <person name="Liao Y."/>
            <person name="Zhang X."/>
            <person name="Yang L."/>
            <person name="Song C."/>
            <person name="Wang M."/>
            <person name="Shi J."/>
            <person name="Liu G."/>
            <person name="Liu J."/>
            <person name="Zhou H."/>
            <person name="Zhou W."/>
            <person name="Yu Q."/>
            <person name="An N."/>
            <person name="Chen Y."/>
            <person name="Cai Q."/>
            <person name="Wang B."/>
            <person name="Liu B."/>
            <person name="Min J."/>
            <person name="Huang Y."/>
            <person name="Wu H."/>
            <person name="Li Z."/>
            <person name="Zhang Y."/>
            <person name="Yin Y."/>
            <person name="Song W."/>
            <person name="Jiang J."/>
            <person name="Jackson S.A."/>
            <person name="Wing R.A."/>
            <person name="Wang J."/>
            <person name="Chen M."/>
        </authorList>
    </citation>
    <scope>NUCLEOTIDE SEQUENCE [LARGE SCALE GENOMIC DNA]</scope>
    <source>
        <strain evidence="1">cv. IRGC 101232</strain>
    </source>
</reference>
<keyword evidence="2" id="KW-1185">Reference proteome</keyword>
<sequence>MSDESDDSIDPTEIYTPDMFMAEQRVLNSFAGRIDANIIAKFDEGPSRRISGPRKYINRNREGAHEQLVADYFAEDPLYSDATRSSA</sequence>
<dbReference type="AlphaFoldDB" id="J3M6E6"/>
<evidence type="ECO:0000313" key="2">
    <source>
        <dbReference type="Proteomes" id="UP000006038"/>
    </source>
</evidence>
<reference evidence="1" key="2">
    <citation type="submission" date="2013-04" db="UniProtKB">
        <authorList>
            <consortium name="EnsemblPlants"/>
        </authorList>
    </citation>
    <scope>IDENTIFICATION</scope>
</reference>
<dbReference type="HOGENOM" id="CLU_2487000_0_0_1"/>
<name>J3M6E6_ORYBR</name>
<dbReference type="OMA" id="PRRYISC"/>
<dbReference type="Proteomes" id="UP000006038">
    <property type="component" value="Chromosome 5"/>
</dbReference>
<dbReference type="EnsemblPlants" id="OB05G21700.1">
    <property type="protein sequence ID" value="OB05G21700.1"/>
    <property type="gene ID" value="OB05G21700"/>
</dbReference>